<sequence length="223" mass="24369">MTDNKTKRVSAEQQIPTIIAEMRAAASAFQKIGLGVSIFGSARVPRGHPFYALGMELGARIAQLGLPVIAGGGPGLMEAANRGAFEAGGRSVGLNIRLPREKTDNSYQTDSLHFEYFNSRKASFFMHSLAYVVLPGGFGTLDELFEAITLVQTMKQPPAPIILVGVEFWSGLMDWVRDQLLTHGMIGPFDLDLLLVSDDIDEIVRLIQEAAQIEQRREPALPT</sequence>
<evidence type="ECO:0000256" key="2">
    <source>
        <dbReference type="RuleBase" id="RU363015"/>
    </source>
</evidence>
<dbReference type="GO" id="GO:0009691">
    <property type="term" value="P:cytokinin biosynthetic process"/>
    <property type="evidence" value="ECO:0007669"/>
    <property type="project" value="UniProtKB-UniRule"/>
</dbReference>
<dbReference type="InterPro" id="IPR005269">
    <property type="entry name" value="LOG"/>
</dbReference>
<dbReference type="PANTHER" id="PTHR43393">
    <property type="entry name" value="CYTOKININ RIBOSIDE 5'-MONOPHOSPHATE PHOSPHORIBOHYDROLASE"/>
    <property type="match status" value="1"/>
</dbReference>
<dbReference type="EC" id="3.2.2.n1" evidence="2"/>
<name>A0A7W9TRN7_CASDE</name>
<dbReference type="NCBIfam" id="TIGR00730">
    <property type="entry name" value="Rossman fold protein, TIGR00730 family"/>
    <property type="match status" value="1"/>
</dbReference>
<dbReference type="InterPro" id="IPR052341">
    <property type="entry name" value="LOG_family_nucleotidases"/>
</dbReference>
<dbReference type="EMBL" id="JACHIB010000020">
    <property type="protein sequence ID" value="MBB6085126.1"/>
    <property type="molecule type" value="Genomic_DNA"/>
</dbReference>
<comment type="catalytic activity">
    <reaction evidence="1">
        <text>AMP + H2O = D-ribose 5-phosphate + adenine</text>
        <dbReference type="Rhea" id="RHEA:20129"/>
        <dbReference type="ChEBI" id="CHEBI:15377"/>
        <dbReference type="ChEBI" id="CHEBI:16708"/>
        <dbReference type="ChEBI" id="CHEBI:78346"/>
        <dbReference type="ChEBI" id="CHEBI:456215"/>
        <dbReference type="EC" id="3.2.2.4"/>
    </reaction>
</comment>
<dbReference type="Gene3D" id="3.40.50.450">
    <property type="match status" value="1"/>
</dbReference>
<dbReference type="PANTHER" id="PTHR43393:SF2">
    <property type="entry name" value="CYTOKININ RIBOSIDE 5'-MONOPHOSPHATE PHOSPHORIBOHYDROLASE"/>
    <property type="match status" value="1"/>
</dbReference>
<dbReference type="InterPro" id="IPR031100">
    <property type="entry name" value="LOG_fam"/>
</dbReference>
<dbReference type="SUPFAM" id="SSF102405">
    <property type="entry name" value="MCP/YpsA-like"/>
    <property type="match status" value="1"/>
</dbReference>
<organism evidence="3 4">
    <name type="scientific">Castellaniella defragrans</name>
    <name type="common">Alcaligenes defragrans</name>
    <dbReference type="NCBI Taxonomy" id="75697"/>
    <lineage>
        <taxon>Bacteria</taxon>
        <taxon>Pseudomonadati</taxon>
        <taxon>Pseudomonadota</taxon>
        <taxon>Betaproteobacteria</taxon>
        <taxon>Burkholderiales</taxon>
        <taxon>Alcaligenaceae</taxon>
        <taxon>Castellaniella</taxon>
    </lineage>
</organism>
<dbReference type="RefSeq" id="WP_043683440.1">
    <property type="nucleotide sequence ID" value="NZ_JACHIB010000020.1"/>
</dbReference>
<dbReference type="GO" id="GO:0005829">
    <property type="term" value="C:cytosol"/>
    <property type="evidence" value="ECO:0007669"/>
    <property type="project" value="TreeGrafter"/>
</dbReference>
<comment type="similarity">
    <text evidence="2">Belongs to the LOG family.</text>
</comment>
<comment type="caution">
    <text evidence="3">The sequence shown here is derived from an EMBL/GenBank/DDBJ whole genome shotgun (WGS) entry which is preliminary data.</text>
</comment>
<keyword evidence="2" id="KW-0378">Hydrolase</keyword>
<dbReference type="Proteomes" id="UP000541136">
    <property type="component" value="Unassembled WGS sequence"/>
</dbReference>
<dbReference type="GO" id="GO:0008714">
    <property type="term" value="F:AMP nucleosidase activity"/>
    <property type="evidence" value="ECO:0007669"/>
    <property type="project" value="UniProtKB-EC"/>
</dbReference>
<dbReference type="Pfam" id="PF03641">
    <property type="entry name" value="Lysine_decarbox"/>
    <property type="match status" value="1"/>
</dbReference>
<dbReference type="AlphaFoldDB" id="A0A7W9TRN7"/>
<evidence type="ECO:0000313" key="4">
    <source>
        <dbReference type="Proteomes" id="UP000541136"/>
    </source>
</evidence>
<reference evidence="3 4" key="1">
    <citation type="submission" date="2020-08" db="EMBL/GenBank/DDBJ databases">
        <title>Genomic Encyclopedia of Type Strains, Phase IV (KMG-IV): sequencing the most valuable type-strain genomes for metagenomic binning, comparative biology and taxonomic classification.</title>
        <authorList>
            <person name="Goeker M."/>
        </authorList>
    </citation>
    <scope>NUCLEOTIDE SEQUENCE [LARGE SCALE GENOMIC DNA]</scope>
    <source>
        <strain evidence="3 4">DSM 12141</strain>
    </source>
</reference>
<accession>A0A7W9TRN7</accession>
<evidence type="ECO:0000313" key="3">
    <source>
        <dbReference type="EMBL" id="MBB6085126.1"/>
    </source>
</evidence>
<proteinExistence type="inferred from homology"/>
<keyword evidence="2" id="KW-0203">Cytokinin biosynthesis</keyword>
<protein>
    <recommendedName>
        <fullName evidence="2">Cytokinin riboside 5'-monophosphate phosphoribohydrolase</fullName>
        <ecNumber evidence="2">3.2.2.n1</ecNumber>
    </recommendedName>
</protein>
<evidence type="ECO:0000256" key="1">
    <source>
        <dbReference type="ARBA" id="ARBA00000274"/>
    </source>
</evidence>
<gene>
    <name evidence="3" type="ORF">HNR28_003179</name>
</gene>